<evidence type="ECO:0000259" key="7">
    <source>
        <dbReference type="SMART" id="SM00835"/>
    </source>
</evidence>
<keyword evidence="3" id="KW-0964">Secreted</keyword>
<proteinExistence type="inferred from homology"/>
<feature type="chain" id="PRO_5040310131" evidence="6">
    <location>
        <begin position="18"/>
        <end position="269"/>
    </location>
</feature>
<evidence type="ECO:0000313" key="8">
    <source>
        <dbReference type="EMBL" id="KAG9232463.1"/>
    </source>
</evidence>
<comment type="subcellular location">
    <subcellularLocation>
        <location evidence="1">Secreted</location>
    </subcellularLocation>
</comment>
<dbReference type="SMART" id="SM00835">
    <property type="entry name" value="Cupin_1"/>
    <property type="match status" value="1"/>
</dbReference>
<dbReference type="CDD" id="cd02241">
    <property type="entry name" value="cupin_OxOx"/>
    <property type="match status" value="1"/>
</dbReference>
<protein>
    <submittedName>
        <fullName evidence="8">RmlC-like cupin domain-containing protein</fullName>
    </submittedName>
</protein>
<dbReference type="InterPro" id="IPR006045">
    <property type="entry name" value="Cupin_1"/>
</dbReference>
<dbReference type="GO" id="GO:0030145">
    <property type="term" value="F:manganese ion binding"/>
    <property type="evidence" value="ECO:0007669"/>
    <property type="project" value="InterPro"/>
</dbReference>
<dbReference type="Pfam" id="PF00190">
    <property type="entry name" value="Cupin_1"/>
    <property type="match status" value="1"/>
</dbReference>
<comment type="similarity">
    <text evidence="2">Belongs to the germin family.</text>
</comment>
<evidence type="ECO:0000256" key="5">
    <source>
        <dbReference type="ARBA" id="ARBA00023211"/>
    </source>
</evidence>
<dbReference type="OrthoDB" id="1921208at2759"/>
<keyword evidence="4" id="KW-0479">Metal-binding</keyword>
<dbReference type="InterPro" id="IPR001929">
    <property type="entry name" value="Germin"/>
</dbReference>
<dbReference type="Proteomes" id="UP000824998">
    <property type="component" value="Unassembled WGS sequence"/>
</dbReference>
<dbReference type="PANTHER" id="PTHR31238">
    <property type="entry name" value="GERMIN-LIKE PROTEIN SUBFAMILY 3 MEMBER 3"/>
    <property type="match status" value="1"/>
</dbReference>
<evidence type="ECO:0000256" key="4">
    <source>
        <dbReference type="ARBA" id="ARBA00022723"/>
    </source>
</evidence>
<feature type="domain" description="Cupin type-1" evidence="7">
    <location>
        <begin position="78"/>
        <end position="221"/>
    </location>
</feature>
<evidence type="ECO:0000256" key="6">
    <source>
        <dbReference type="SAM" id="SignalP"/>
    </source>
</evidence>
<reference evidence="8" key="1">
    <citation type="journal article" date="2021" name="IMA Fungus">
        <title>Genomic characterization of three marine fungi, including Emericellopsis atlantica sp. nov. with signatures of a generalist lifestyle and marine biomass degradation.</title>
        <authorList>
            <person name="Hagestad O.C."/>
            <person name="Hou L."/>
            <person name="Andersen J.H."/>
            <person name="Hansen E.H."/>
            <person name="Altermark B."/>
            <person name="Li C."/>
            <person name="Kuhnert E."/>
            <person name="Cox R.J."/>
            <person name="Crous P.W."/>
            <person name="Spatafora J.W."/>
            <person name="Lail K."/>
            <person name="Amirebrahimi M."/>
            <person name="Lipzen A."/>
            <person name="Pangilinan J."/>
            <person name="Andreopoulos W."/>
            <person name="Hayes R.D."/>
            <person name="Ng V."/>
            <person name="Grigoriev I.V."/>
            <person name="Jackson S.A."/>
            <person name="Sutton T.D.S."/>
            <person name="Dobson A.D.W."/>
            <person name="Rama T."/>
        </authorList>
    </citation>
    <scope>NUCLEOTIDE SEQUENCE</scope>
    <source>
        <strain evidence="8">TRa018bII</strain>
    </source>
</reference>
<dbReference type="EMBL" id="MU251547">
    <property type="protein sequence ID" value="KAG9232463.1"/>
    <property type="molecule type" value="Genomic_DNA"/>
</dbReference>
<organism evidence="8 9">
    <name type="scientific">Amylocarpus encephaloides</name>
    <dbReference type="NCBI Taxonomy" id="45428"/>
    <lineage>
        <taxon>Eukaryota</taxon>
        <taxon>Fungi</taxon>
        <taxon>Dikarya</taxon>
        <taxon>Ascomycota</taxon>
        <taxon>Pezizomycotina</taxon>
        <taxon>Leotiomycetes</taxon>
        <taxon>Helotiales</taxon>
        <taxon>Helotiales incertae sedis</taxon>
        <taxon>Amylocarpus</taxon>
    </lineage>
</organism>
<evidence type="ECO:0000256" key="1">
    <source>
        <dbReference type="ARBA" id="ARBA00004613"/>
    </source>
</evidence>
<dbReference type="Gene3D" id="2.60.120.10">
    <property type="entry name" value="Jelly Rolls"/>
    <property type="match status" value="1"/>
</dbReference>
<keyword evidence="6" id="KW-0732">Signal</keyword>
<dbReference type="SUPFAM" id="SSF51182">
    <property type="entry name" value="RmlC-like cupins"/>
    <property type="match status" value="1"/>
</dbReference>
<keyword evidence="9" id="KW-1185">Reference proteome</keyword>
<dbReference type="InterPro" id="IPR011051">
    <property type="entry name" value="RmlC_Cupin_sf"/>
</dbReference>
<sequence>MLLNSAIAVAILAFAAAAVPTPTGASMQNGASNTTNLPTSTPPLPPKDALLTQKLFLADTAADRFALLPVDRQFIFDFNAAEKGKAGAGGDLVAANRKTFPALVGTGSGMAVGFLKGCGFNTPHVHPRATELQLVTKGTLVTEMVPENGVFNEPGQAASKRRVIRNELTALQMQPFYQGSVHAQFNPDCGDAEFVASFNAEDFGAGQVVDEVVAMSDDVVVAALGTQVFGDAKGPQDLERFRKSIPASIAQGVETCMKKCGIQPAAPKA</sequence>
<comment type="caution">
    <text evidence="8">The sequence shown here is derived from an EMBL/GenBank/DDBJ whole genome shotgun (WGS) entry which is preliminary data.</text>
</comment>
<accession>A0A9P7YEL9</accession>
<name>A0A9P7YEL9_9HELO</name>
<evidence type="ECO:0000313" key="9">
    <source>
        <dbReference type="Proteomes" id="UP000824998"/>
    </source>
</evidence>
<dbReference type="PROSITE" id="PS00725">
    <property type="entry name" value="GERMIN"/>
    <property type="match status" value="1"/>
</dbReference>
<feature type="signal peptide" evidence="6">
    <location>
        <begin position="1"/>
        <end position="17"/>
    </location>
</feature>
<gene>
    <name evidence="8" type="ORF">BJ875DRAFT_466761</name>
</gene>
<dbReference type="GO" id="GO:0005576">
    <property type="term" value="C:extracellular region"/>
    <property type="evidence" value="ECO:0007669"/>
    <property type="project" value="UniProtKB-SubCell"/>
</dbReference>
<dbReference type="InterPro" id="IPR014710">
    <property type="entry name" value="RmlC-like_jellyroll"/>
</dbReference>
<dbReference type="AlphaFoldDB" id="A0A9P7YEL9"/>
<evidence type="ECO:0000256" key="2">
    <source>
        <dbReference type="ARBA" id="ARBA00007456"/>
    </source>
</evidence>
<evidence type="ECO:0000256" key="3">
    <source>
        <dbReference type="ARBA" id="ARBA00022525"/>
    </source>
</evidence>
<dbReference type="InterPro" id="IPR019780">
    <property type="entry name" value="Germin_Mn-BS"/>
</dbReference>
<keyword evidence="5" id="KW-0464">Manganese</keyword>